<dbReference type="AlphaFoldDB" id="G7LDD1"/>
<keyword evidence="2 3" id="KW-0812">Transmembrane</keyword>
<dbReference type="Proteomes" id="UP000002051">
    <property type="component" value="Chromosome 8"/>
</dbReference>
<reference evidence="3 5" key="1">
    <citation type="journal article" date="2011" name="Nature">
        <title>The Medicago genome provides insight into the evolution of rhizobial symbioses.</title>
        <authorList>
            <person name="Young N.D."/>
            <person name="Debelle F."/>
            <person name="Oldroyd G.E."/>
            <person name="Geurts R."/>
            <person name="Cannon S.B."/>
            <person name="Udvardi M.K."/>
            <person name="Benedito V.A."/>
            <person name="Mayer K.F."/>
            <person name="Gouzy J."/>
            <person name="Schoof H."/>
            <person name="Van de Peer Y."/>
            <person name="Proost S."/>
            <person name="Cook D.R."/>
            <person name="Meyers B.C."/>
            <person name="Spannagl M."/>
            <person name="Cheung F."/>
            <person name="De Mita S."/>
            <person name="Krishnakumar V."/>
            <person name="Gundlach H."/>
            <person name="Zhou S."/>
            <person name="Mudge J."/>
            <person name="Bharti A.K."/>
            <person name="Murray J.D."/>
            <person name="Naoumkina M.A."/>
            <person name="Rosen B."/>
            <person name="Silverstein K.A."/>
            <person name="Tang H."/>
            <person name="Rombauts S."/>
            <person name="Zhao P.X."/>
            <person name="Zhou P."/>
            <person name="Barbe V."/>
            <person name="Bardou P."/>
            <person name="Bechner M."/>
            <person name="Bellec A."/>
            <person name="Berger A."/>
            <person name="Berges H."/>
            <person name="Bidwell S."/>
            <person name="Bisseling T."/>
            <person name="Choisne N."/>
            <person name="Couloux A."/>
            <person name="Denny R."/>
            <person name="Deshpande S."/>
            <person name="Dai X."/>
            <person name="Doyle J.J."/>
            <person name="Dudez A.M."/>
            <person name="Farmer A.D."/>
            <person name="Fouteau S."/>
            <person name="Franken C."/>
            <person name="Gibelin C."/>
            <person name="Gish J."/>
            <person name="Goldstein S."/>
            <person name="Gonzalez A.J."/>
            <person name="Green P.J."/>
            <person name="Hallab A."/>
            <person name="Hartog M."/>
            <person name="Hua A."/>
            <person name="Humphray S.J."/>
            <person name="Jeong D.H."/>
            <person name="Jing Y."/>
            <person name="Jocker A."/>
            <person name="Kenton S.M."/>
            <person name="Kim D.J."/>
            <person name="Klee K."/>
            <person name="Lai H."/>
            <person name="Lang C."/>
            <person name="Lin S."/>
            <person name="Macmil S.L."/>
            <person name="Magdelenat G."/>
            <person name="Matthews L."/>
            <person name="McCorrison J."/>
            <person name="Monaghan E.L."/>
            <person name="Mun J.H."/>
            <person name="Najar F.Z."/>
            <person name="Nicholson C."/>
            <person name="Noirot C."/>
            <person name="O'Bleness M."/>
            <person name="Paule C.R."/>
            <person name="Poulain J."/>
            <person name="Prion F."/>
            <person name="Qin B."/>
            <person name="Qu C."/>
            <person name="Retzel E.F."/>
            <person name="Riddle C."/>
            <person name="Sallet E."/>
            <person name="Samain S."/>
            <person name="Samson N."/>
            <person name="Sanders I."/>
            <person name="Saurat O."/>
            <person name="Scarpelli C."/>
            <person name="Schiex T."/>
            <person name="Segurens B."/>
            <person name="Severin A.J."/>
            <person name="Sherrier D.J."/>
            <person name="Shi R."/>
            <person name="Sims S."/>
            <person name="Singer S.R."/>
            <person name="Sinharoy S."/>
            <person name="Sterck L."/>
            <person name="Viollet A."/>
            <person name="Wang B.B."/>
            <person name="Wang K."/>
            <person name="Wang M."/>
            <person name="Wang X."/>
            <person name="Warfsmann J."/>
            <person name="Weissenbach J."/>
            <person name="White D.D."/>
            <person name="White J.D."/>
            <person name="Wiley G.B."/>
            <person name="Wincker P."/>
            <person name="Xing Y."/>
            <person name="Yang L."/>
            <person name="Yao Z."/>
            <person name="Ying F."/>
            <person name="Zhai J."/>
            <person name="Zhou L."/>
            <person name="Zuber A."/>
            <person name="Denarie J."/>
            <person name="Dixon R.A."/>
            <person name="May G.D."/>
            <person name="Schwartz D.C."/>
            <person name="Rogers J."/>
            <person name="Quetier F."/>
            <person name="Town C.D."/>
            <person name="Roe B.A."/>
        </authorList>
    </citation>
    <scope>NUCLEOTIDE SEQUENCE [LARGE SCALE GENOMIC DNA]</scope>
    <source>
        <strain evidence="3">A17</strain>
        <strain evidence="4 5">cv. Jemalong A17</strain>
    </source>
</reference>
<organism evidence="3 5">
    <name type="scientific">Medicago truncatula</name>
    <name type="common">Barrel medic</name>
    <name type="synonym">Medicago tribuloides</name>
    <dbReference type="NCBI Taxonomy" id="3880"/>
    <lineage>
        <taxon>Eukaryota</taxon>
        <taxon>Viridiplantae</taxon>
        <taxon>Streptophyta</taxon>
        <taxon>Embryophyta</taxon>
        <taxon>Tracheophyta</taxon>
        <taxon>Spermatophyta</taxon>
        <taxon>Magnoliopsida</taxon>
        <taxon>eudicotyledons</taxon>
        <taxon>Gunneridae</taxon>
        <taxon>Pentapetalae</taxon>
        <taxon>rosids</taxon>
        <taxon>fabids</taxon>
        <taxon>Fabales</taxon>
        <taxon>Fabaceae</taxon>
        <taxon>Papilionoideae</taxon>
        <taxon>50 kb inversion clade</taxon>
        <taxon>NPAAA clade</taxon>
        <taxon>Hologalegina</taxon>
        <taxon>IRL clade</taxon>
        <taxon>Trifolieae</taxon>
        <taxon>Medicago</taxon>
    </lineage>
</organism>
<gene>
    <name evidence="3" type="ordered locus">MTR_8g107170</name>
</gene>
<feature type="transmembrane region" description="Helical" evidence="2">
    <location>
        <begin position="33"/>
        <end position="56"/>
    </location>
</feature>
<feature type="region of interest" description="Disordered" evidence="1">
    <location>
        <begin position="149"/>
        <end position="180"/>
    </location>
</feature>
<evidence type="ECO:0000256" key="2">
    <source>
        <dbReference type="SAM" id="Phobius"/>
    </source>
</evidence>
<evidence type="ECO:0000256" key="1">
    <source>
        <dbReference type="SAM" id="MobiDB-lite"/>
    </source>
</evidence>
<evidence type="ECO:0000313" key="3">
    <source>
        <dbReference type="EMBL" id="AET05580.1"/>
    </source>
</evidence>
<feature type="compositionally biased region" description="Polar residues" evidence="1">
    <location>
        <begin position="149"/>
        <end position="170"/>
    </location>
</feature>
<keyword evidence="5" id="KW-1185">Reference proteome</keyword>
<protein>
    <submittedName>
        <fullName evidence="3">Transmembrane protein, putative</fullName>
    </submittedName>
</protein>
<proteinExistence type="predicted"/>
<reference evidence="3 5" key="2">
    <citation type="journal article" date="2014" name="BMC Genomics">
        <title>An improved genome release (version Mt4.0) for the model legume Medicago truncatula.</title>
        <authorList>
            <person name="Tang H."/>
            <person name="Krishnakumar V."/>
            <person name="Bidwell S."/>
            <person name="Rosen B."/>
            <person name="Chan A."/>
            <person name="Zhou S."/>
            <person name="Gentzbittel L."/>
            <person name="Childs K.L."/>
            <person name="Yandell M."/>
            <person name="Gundlach H."/>
            <person name="Mayer K.F."/>
            <person name="Schwartz D.C."/>
            <person name="Town C.D."/>
        </authorList>
    </citation>
    <scope>GENOME REANNOTATION</scope>
    <source>
        <strain evidence="4 5">cv. Jemalong A17</strain>
    </source>
</reference>
<dbReference type="HOGENOM" id="CLU_1498485_0_0_1"/>
<keyword evidence="2" id="KW-0472">Membrane</keyword>
<evidence type="ECO:0000313" key="4">
    <source>
        <dbReference type="EnsemblPlants" id="AET05580"/>
    </source>
</evidence>
<dbReference type="EnsemblPlants" id="AET05580">
    <property type="protein sequence ID" value="AET05580"/>
    <property type="gene ID" value="MTR_8g107170"/>
</dbReference>
<dbReference type="EMBL" id="CM001224">
    <property type="protein sequence ID" value="AET05580.1"/>
    <property type="molecule type" value="Genomic_DNA"/>
</dbReference>
<evidence type="ECO:0000313" key="5">
    <source>
        <dbReference type="Proteomes" id="UP000002051"/>
    </source>
</evidence>
<reference evidence="4" key="3">
    <citation type="submission" date="2015-04" db="UniProtKB">
        <authorList>
            <consortium name="EnsemblPlants"/>
        </authorList>
    </citation>
    <scope>IDENTIFICATION</scope>
    <source>
        <strain evidence="4">cv. Jemalong A17</strain>
    </source>
</reference>
<accession>G7LDD1</accession>
<dbReference type="PaxDb" id="3880-AET05580"/>
<name>G7LDD1_MEDTR</name>
<keyword evidence="2" id="KW-1133">Transmembrane helix</keyword>
<sequence>MGSEDFSFYQEALPGYSFSSKWKMSLLNIFTFWPLYFICVNYLVFIVQIMILKWLGKDFGIKILDKVRLKIDHQKSKKHLIFEDRVRKNKAAKARLLRKNVLQVKKTRRLKTMSKENAPISSALPNKPSIYTAVNSKVNQEIEESNVTSPKVSEIQISTPPPSNQAMQESIHNRKKWIND</sequence>